<keyword evidence="1" id="KW-0805">Transcription regulation</keyword>
<dbReference type="InterPro" id="IPR009057">
    <property type="entry name" value="Homeodomain-like_sf"/>
</dbReference>
<evidence type="ECO:0000256" key="4">
    <source>
        <dbReference type="PROSITE-ProRule" id="PRU00335"/>
    </source>
</evidence>
<proteinExistence type="predicted"/>
<dbReference type="PROSITE" id="PS50977">
    <property type="entry name" value="HTH_TETR_2"/>
    <property type="match status" value="1"/>
</dbReference>
<keyword evidence="7" id="KW-1185">Reference proteome</keyword>
<feature type="DNA-binding region" description="H-T-H motif" evidence="4">
    <location>
        <begin position="27"/>
        <end position="46"/>
    </location>
</feature>
<dbReference type="InterPro" id="IPR036271">
    <property type="entry name" value="Tet_transcr_reg_TetR-rel_C_sf"/>
</dbReference>
<evidence type="ECO:0000256" key="1">
    <source>
        <dbReference type="ARBA" id="ARBA00023015"/>
    </source>
</evidence>
<sequence length="191" mass="20986">MNPGEERAHVIEVADRLFYERGIQAVGMAELRREVDLPLKKLYSLFPSKQAIVFAVLDRRHRIWTAGLQERIDAAAEPRARLLAVYDYLSDWFAEDSFRGCAFINAFGELGSQSPDIAERTRTHKDSFQRVLAELVAAAGGQPDLAPQLALLAEGAQTTAAISGSAEPASQARRAAEILIDAQVRAVPERA</sequence>
<dbReference type="PANTHER" id="PTHR47506:SF1">
    <property type="entry name" value="HTH-TYPE TRANSCRIPTIONAL REGULATOR YJDC"/>
    <property type="match status" value="1"/>
</dbReference>
<dbReference type="Gene3D" id="1.10.357.10">
    <property type="entry name" value="Tetracycline Repressor, domain 2"/>
    <property type="match status" value="1"/>
</dbReference>
<evidence type="ECO:0000259" key="5">
    <source>
        <dbReference type="PROSITE" id="PS50977"/>
    </source>
</evidence>
<evidence type="ECO:0000256" key="3">
    <source>
        <dbReference type="ARBA" id="ARBA00023163"/>
    </source>
</evidence>
<organism evidence="6 7">
    <name type="scientific">Arthrobacter koreensis</name>
    <dbReference type="NCBI Taxonomy" id="199136"/>
    <lineage>
        <taxon>Bacteria</taxon>
        <taxon>Bacillati</taxon>
        <taxon>Actinomycetota</taxon>
        <taxon>Actinomycetes</taxon>
        <taxon>Micrococcales</taxon>
        <taxon>Micrococcaceae</taxon>
        <taxon>Arthrobacter</taxon>
    </lineage>
</organism>
<evidence type="ECO:0000256" key="2">
    <source>
        <dbReference type="ARBA" id="ARBA00023125"/>
    </source>
</evidence>
<accession>A0ABY6FSI8</accession>
<dbReference type="Pfam" id="PF16925">
    <property type="entry name" value="TetR_C_13"/>
    <property type="match status" value="1"/>
</dbReference>
<dbReference type="Proteomes" id="UP001063368">
    <property type="component" value="Chromosome"/>
</dbReference>
<dbReference type="RefSeq" id="WP_263127938.1">
    <property type="nucleotide sequence ID" value="NZ_CP106856.1"/>
</dbReference>
<dbReference type="SUPFAM" id="SSF46689">
    <property type="entry name" value="Homeodomain-like"/>
    <property type="match status" value="1"/>
</dbReference>
<gene>
    <name evidence="6" type="ORF">N9A08_00245</name>
</gene>
<dbReference type="InterPro" id="IPR011075">
    <property type="entry name" value="TetR_C"/>
</dbReference>
<reference evidence="6" key="1">
    <citation type="submission" date="2022-09" db="EMBL/GenBank/DDBJ databases">
        <authorList>
            <person name="Li D."/>
            <person name="Cheng J."/>
            <person name="Li Y."/>
        </authorList>
    </citation>
    <scope>NUCLEOTIDE SEQUENCE</scope>
    <source>
        <strain evidence="6">DL</strain>
    </source>
</reference>
<dbReference type="Pfam" id="PF00440">
    <property type="entry name" value="TetR_N"/>
    <property type="match status" value="1"/>
</dbReference>
<dbReference type="PANTHER" id="PTHR47506">
    <property type="entry name" value="TRANSCRIPTIONAL REGULATORY PROTEIN"/>
    <property type="match status" value="1"/>
</dbReference>
<feature type="domain" description="HTH tetR-type" evidence="5">
    <location>
        <begin position="4"/>
        <end position="64"/>
    </location>
</feature>
<dbReference type="EMBL" id="CP106856">
    <property type="protein sequence ID" value="UYB36173.1"/>
    <property type="molecule type" value="Genomic_DNA"/>
</dbReference>
<dbReference type="SUPFAM" id="SSF48498">
    <property type="entry name" value="Tetracyclin repressor-like, C-terminal domain"/>
    <property type="match status" value="1"/>
</dbReference>
<evidence type="ECO:0000313" key="7">
    <source>
        <dbReference type="Proteomes" id="UP001063368"/>
    </source>
</evidence>
<protein>
    <submittedName>
        <fullName evidence="6">TetR family transcriptional regulator</fullName>
    </submittedName>
</protein>
<name>A0ABY6FSI8_9MICC</name>
<evidence type="ECO:0000313" key="6">
    <source>
        <dbReference type="EMBL" id="UYB36173.1"/>
    </source>
</evidence>
<keyword evidence="3" id="KW-0804">Transcription</keyword>
<dbReference type="InterPro" id="IPR001647">
    <property type="entry name" value="HTH_TetR"/>
</dbReference>
<keyword evidence="2 4" id="KW-0238">DNA-binding</keyword>